<comment type="caution">
    <text evidence="12">The sequence shown here is derived from an EMBL/GenBank/DDBJ whole genome shotgun (WGS) entry which is preliminary data.</text>
</comment>
<dbReference type="InterPro" id="IPR020784">
    <property type="entry name" value="Ribosomal_uL11_N"/>
</dbReference>
<name>A0A2M6WKZ1_9BACT</name>
<keyword evidence="4 7" id="KW-0694">RNA-binding</keyword>
<comment type="PTM">
    <text evidence="7 9">One or more lysine residues are methylated.</text>
</comment>
<dbReference type="Pfam" id="PF03946">
    <property type="entry name" value="Ribosomal_L11_N"/>
    <property type="match status" value="1"/>
</dbReference>
<proteinExistence type="inferred from homology"/>
<dbReference type="NCBIfam" id="TIGR01632">
    <property type="entry name" value="L11_bact"/>
    <property type="match status" value="1"/>
</dbReference>
<evidence type="ECO:0000256" key="6">
    <source>
        <dbReference type="ARBA" id="ARBA00023274"/>
    </source>
</evidence>
<dbReference type="Proteomes" id="UP000229335">
    <property type="component" value="Unassembled WGS sequence"/>
</dbReference>
<dbReference type="InterPro" id="IPR000911">
    <property type="entry name" value="Ribosomal_uL11"/>
</dbReference>
<evidence type="ECO:0000313" key="13">
    <source>
        <dbReference type="Proteomes" id="UP000229335"/>
    </source>
</evidence>
<accession>A0A2M6WKZ1</accession>
<feature type="domain" description="Large ribosomal subunit protein uL11 C-terminal" evidence="10">
    <location>
        <begin position="71"/>
        <end position="139"/>
    </location>
</feature>
<dbReference type="GO" id="GO:0022625">
    <property type="term" value="C:cytosolic large ribosomal subunit"/>
    <property type="evidence" value="ECO:0007669"/>
    <property type="project" value="TreeGrafter"/>
</dbReference>
<keyword evidence="3 7" id="KW-0699">rRNA-binding</keyword>
<protein>
    <recommendedName>
        <fullName evidence="7">Large ribosomal subunit protein uL11</fullName>
    </recommendedName>
</protein>
<keyword evidence="5 7" id="KW-0689">Ribosomal protein</keyword>
<gene>
    <name evidence="7 12" type="primary">rplK</name>
    <name evidence="12" type="ORF">COU00_04385</name>
</gene>
<sequence length="140" mass="15339">MAKEILTKIKLQIRGGQANPAPPVGPALGQAGLNIQEFCTRFNEKTKSQMGELIPVEITVYKDRKYDFILKKPPASELLKKYAKAQKGSGKPLTEKVGTITRVQLKEIAEIKMSDLNANDAEAAMNIIAGTARQMGIEIK</sequence>
<dbReference type="Gene3D" id="3.30.1550.10">
    <property type="entry name" value="Ribosomal protein L11/L12, N-terminal domain"/>
    <property type="match status" value="1"/>
</dbReference>
<dbReference type="GO" id="GO:0006412">
    <property type="term" value="P:translation"/>
    <property type="evidence" value="ECO:0007669"/>
    <property type="project" value="UniProtKB-UniRule"/>
</dbReference>
<dbReference type="PANTHER" id="PTHR11661">
    <property type="entry name" value="60S RIBOSOMAL PROTEIN L12"/>
    <property type="match status" value="1"/>
</dbReference>
<dbReference type="InterPro" id="IPR006519">
    <property type="entry name" value="Ribosomal_uL11_bac-typ"/>
</dbReference>
<evidence type="ECO:0000256" key="9">
    <source>
        <dbReference type="RuleBase" id="RU003979"/>
    </source>
</evidence>
<organism evidence="12 13">
    <name type="scientific">Candidatus Falkowbacteria bacterium CG10_big_fil_rev_8_21_14_0_10_43_11</name>
    <dbReference type="NCBI Taxonomy" id="1974568"/>
    <lineage>
        <taxon>Bacteria</taxon>
        <taxon>Candidatus Falkowiibacteriota</taxon>
    </lineage>
</organism>
<keyword evidence="6 7" id="KW-0687">Ribonucleoprotein</keyword>
<evidence type="ECO:0000256" key="7">
    <source>
        <dbReference type="HAMAP-Rule" id="MF_00736"/>
    </source>
</evidence>
<dbReference type="InterPro" id="IPR020783">
    <property type="entry name" value="Ribosomal_uL11_C"/>
</dbReference>
<comment type="function">
    <text evidence="7 9">Forms part of the ribosomal stalk which helps the ribosome interact with GTP-bound translation factors.</text>
</comment>
<evidence type="ECO:0000259" key="11">
    <source>
        <dbReference type="Pfam" id="PF03946"/>
    </source>
</evidence>
<dbReference type="PANTHER" id="PTHR11661:SF1">
    <property type="entry name" value="LARGE RIBOSOMAL SUBUNIT PROTEIN UL11M"/>
    <property type="match status" value="1"/>
</dbReference>
<dbReference type="SUPFAM" id="SSF46906">
    <property type="entry name" value="Ribosomal protein L11, C-terminal domain"/>
    <property type="match status" value="1"/>
</dbReference>
<feature type="domain" description="Large ribosomal subunit protein uL11 N-terminal" evidence="11">
    <location>
        <begin position="9"/>
        <end position="66"/>
    </location>
</feature>
<evidence type="ECO:0000256" key="1">
    <source>
        <dbReference type="ARBA" id="ARBA00010537"/>
    </source>
</evidence>
<keyword evidence="2 7" id="KW-0488">Methylation</keyword>
<dbReference type="Pfam" id="PF00298">
    <property type="entry name" value="Ribosomal_L11"/>
    <property type="match status" value="1"/>
</dbReference>
<dbReference type="HAMAP" id="MF_00736">
    <property type="entry name" value="Ribosomal_uL11"/>
    <property type="match status" value="1"/>
</dbReference>
<reference evidence="13" key="1">
    <citation type="submission" date="2017-09" db="EMBL/GenBank/DDBJ databases">
        <title>Depth-based differentiation of microbial function through sediment-hosted aquifers and enrichment of novel symbionts in the deep terrestrial subsurface.</title>
        <authorList>
            <person name="Probst A.J."/>
            <person name="Ladd B."/>
            <person name="Jarett J.K."/>
            <person name="Geller-Mcgrath D.E."/>
            <person name="Sieber C.M.K."/>
            <person name="Emerson J.B."/>
            <person name="Anantharaman K."/>
            <person name="Thomas B.C."/>
            <person name="Malmstrom R."/>
            <person name="Stieglmeier M."/>
            <person name="Klingl A."/>
            <person name="Woyke T."/>
            <person name="Ryan C.M."/>
            <person name="Banfield J.F."/>
        </authorList>
    </citation>
    <scope>NUCLEOTIDE SEQUENCE [LARGE SCALE GENOMIC DNA]</scope>
</reference>
<dbReference type="InterPro" id="IPR036796">
    <property type="entry name" value="Ribosomal_uL11_N_sf"/>
</dbReference>
<evidence type="ECO:0000313" key="12">
    <source>
        <dbReference type="EMBL" id="PIT93455.1"/>
    </source>
</evidence>
<dbReference type="SMART" id="SM00649">
    <property type="entry name" value="RL11"/>
    <property type="match status" value="1"/>
</dbReference>
<comment type="subunit">
    <text evidence="7">Part of the ribosomal stalk of the 50S ribosomal subunit. Interacts with L10 and the large rRNA to form the base of the stalk. L10 forms an elongated spine to which L12 dimers bind in a sequential fashion forming a multimeric L10(L12)X complex.</text>
</comment>
<evidence type="ECO:0000259" key="10">
    <source>
        <dbReference type="Pfam" id="PF00298"/>
    </source>
</evidence>
<dbReference type="GO" id="GO:0003735">
    <property type="term" value="F:structural constituent of ribosome"/>
    <property type="evidence" value="ECO:0007669"/>
    <property type="project" value="InterPro"/>
</dbReference>
<dbReference type="CDD" id="cd00349">
    <property type="entry name" value="Ribosomal_L11"/>
    <property type="match status" value="1"/>
</dbReference>
<comment type="similarity">
    <text evidence="1 7 8">Belongs to the universal ribosomal protein uL11 family.</text>
</comment>
<evidence type="ECO:0000256" key="5">
    <source>
        <dbReference type="ARBA" id="ARBA00022980"/>
    </source>
</evidence>
<dbReference type="InterPro" id="IPR036769">
    <property type="entry name" value="Ribosomal_uL11_C_sf"/>
</dbReference>
<evidence type="ECO:0000256" key="3">
    <source>
        <dbReference type="ARBA" id="ARBA00022730"/>
    </source>
</evidence>
<dbReference type="GO" id="GO:0070180">
    <property type="term" value="F:large ribosomal subunit rRNA binding"/>
    <property type="evidence" value="ECO:0007669"/>
    <property type="project" value="UniProtKB-UniRule"/>
</dbReference>
<dbReference type="EMBL" id="PFAS01000075">
    <property type="protein sequence ID" value="PIT93455.1"/>
    <property type="molecule type" value="Genomic_DNA"/>
</dbReference>
<dbReference type="Gene3D" id="1.10.10.250">
    <property type="entry name" value="Ribosomal protein L11, C-terminal domain"/>
    <property type="match status" value="1"/>
</dbReference>
<evidence type="ECO:0000256" key="4">
    <source>
        <dbReference type="ARBA" id="ARBA00022884"/>
    </source>
</evidence>
<evidence type="ECO:0000256" key="2">
    <source>
        <dbReference type="ARBA" id="ARBA00022481"/>
    </source>
</evidence>
<dbReference type="FunFam" id="1.10.10.250:FF:000001">
    <property type="entry name" value="50S ribosomal protein L11"/>
    <property type="match status" value="1"/>
</dbReference>
<dbReference type="AlphaFoldDB" id="A0A2M6WKZ1"/>
<evidence type="ECO:0000256" key="8">
    <source>
        <dbReference type="RuleBase" id="RU003978"/>
    </source>
</evidence>
<dbReference type="SUPFAM" id="SSF54747">
    <property type="entry name" value="Ribosomal L11/L12e N-terminal domain"/>
    <property type="match status" value="1"/>
</dbReference>